<dbReference type="EMBL" id="CADEPM010000004">
    <property type="protein sequence ID" value="CAB3404836.1"/>
    <property type="molecule type" value="Genomic_DNA"/>
</dbReference>
<feature type="region of interest" description="Disordered" evidence="1">
    <location>
        <begin position="1"/>
        <end position="58"/>
    </location>
</feature>
<evidence type="ECO:0000256" key="1">
    <source>
        <dbReference type="SAM" id="MobiDB-lite"/>
    </source>
</evidence>
<gene>
    <name evidence="2" type="ORF">CBOVIS_LOCUS7103</name>
</gene>
<feature type="compositionally biased region" description="Low complexity" evidence="1">
    <location>
        <begin position="124"/>
        <end position="139"/>
    </location>
</feature>
<dbReference type="AlphaFoldDB" id="A0A8S1EVS3"/>
<protein>
    <submittedName>
        <fullName evidence="2">Uncharacterized protein</fullName>
    </submittedName>
</protein>
<keyword evidence="3" id="KW-1185">Reference proteome</keyword>
<name>A0A8S1EVS3_9PELO</name>
<sequence>MSDATKIGDEQNKKTTTKTMMTKVTAQQQQQQPRQPTTAKTGSSSSLSFSSSSSSSLSFHCAGVSDIENQMSAIFLFVSNYRSHASNSRHFSSAPYGCSFAVTMAIALVAEKKQNRDPATHKTSSSCGAPPPSSSSSSTPLPPPS</sequence>
<organism evidence="2 3">
    <name type="scientific">Caenorhabditis bovis</name>
    <dbReference type="NCBI Taxonomy" id="2654633"/>
    <lineage>
        <taxon>Eukaryota</taxon>
        <taxon>Metazoa</taxon>
        <taxon>Ecdysozoa</taxon>
        <taxon>Nematoda</taxon>
        <taxon>Chromadorea</taxon>
        <taxon>Rhabditida</taxon>
        <taxon>Rhabditina</taxon>
        <taxon>Rhabditomorpha</taxon>
        <taxon>Rhabditoidea</taxon>
        <taxon>Rhabditidae</taxon>
        <taxon>Peloderinae</taxon>
        <taxon>Caenorhabditis</taxon>
    </lineage>
</organism>
<evidence type="ECO:0000313" key="2">
    <source>
        <dbReference type="EMBL" id="CAB3404836.1"/>
    </source>
</evidence>
<comment type="caution">
    <text evidence="2">The sequence shown here is derived from an EMBL/GenBank/DDBJ whole genome shotgun (WGS) entry which is preliminary data.</text>
</comment>
<feature type="region of interest" description="Disordered" evidence="1">
    <location>
        <begin position="113"/>
        <end position="145"/>
    </location>
</feature>
<accession>A0A8S1EVS3</accession>
<evidence type="ECO:0000313" key="3">
    <source>
        <dbReference type="Proteomes" id="UP000494206"/>
    </source>
</evidence>
<feature type="compositionally biased region" description="Low complexity" evidence="1">
    <location>
        <begin position="17"/>
        <end position="58"/>
    </location>
</feature>
<proteinExistence type="predicted"/>
<dbReference type="Proteomes" id="UP000494206">
    <property type="component" value="Unassembled WGS sequence"/>
</dbReference>
<reference evidence="2 3" key="1">
    <citation type="submission" date="2020-04" db="EMBL/GenBank/DDBJ databases">
        <authorList>
            <person name="Laetsch R D."/>
            <person name="Stevens L."/>
            <person name="Kumar S."/>
            <person name="Blaxter L. M."/>
        </authorList>
    </citation>
    <scope>NUCLEOTIDE SEQUENCE [LARGE SCALE GENOMIC DNA]</scope>
</reference>
<feature type="compositionally biased region" description="Basic and acidic residues" evidence="1">
    <location>
        <begin position="1"/>
        <end position="13"/>
    </location>
</feature>